<reference evidence="7" key="1">
    <citation type="submission" date="2016-10" db="EMBL/GenBank/DDBJ databases">
        <authorList>
            <person name="Varghese N."/>
            <person name="Submissions S."/>
        </authorList>
    </citation>
    <scope>NUCLEOTIDE SEQUENCE [LARGE SCALE GENOMIC DNA]</scope>
    <source>
        <strain evidence="7">CGMCC 1.9113</strain>
    </source>
</reference>
<dbReference type="GO" id="GO:0030288">
    <property type="term" value="C:outer membrane-bounded periplasmic space"/>
    <property type="evidence" value="ECO:0007669"/>
    <property type="project" value="TreeGrafter"/>
</dbReference>
<dbReference type="EC" id="3.5.1.28" evidence="2"/>
<keyword evidence="4" id="KW-0732">Signal</keyword>
<comment type="catalytic activity">
    <reaction evidence="1">
        <text>Hydrolyzes the link between N-acetylmuramoyl residues and L-amino acid residues in certain cell-wall glycopeptides.</text>
        <dbReference type="EC" id="3.5.1.28"/>
    </reaction>
</comment>
<dbReference type="CDD" id="cd02696">
    <property type="entry name" value="MurNAc-LAA"/>
    <property type="match status" value="1"/>
</dbReference>
<evidence type="ECO:0000256" key="1">
    <source>
        <dbReference type="ARBA" id="ARBA00001561"/>
    </source>
</evidence>
<dbReference type="GO" id="GO:0008745">
    <property type="term" value="F:N-acetylmuramoyl-L-alanine amidase activity"/>
    <property type="evidence" value="ECO:0007669"/>
    <property type="project" value="UniProtKB-EC"/>
</dbReference>
<sequence>MAFCWTRGGQARHAGGVLFLLTLLAGLLPATPAWAASVESVAVEAGRIVIRFDDPVKGARASILGEGRTIAVEVAGAVPGIVARAGGVVGSVRQSRRGDGTRIVFDLRDPAVIGDGGFDASGRELTLALHPTDDQGYAAASLAGPLDFFPFNLAFDRRPRYKVAVPVPVAAKVPPLPRVRGDDSRPLVVIDAGHGGVDPGAINPVTGLREKDVTLRVARAIRDELLASGRVRVALTREDDRYLVLRERYGIARRLHGDLFISIHCDSTGSEEATGASVYTLSDVASDKEAARLATRENKADVISGVNLGEAGADVSSILIDLTQRETMNSSATFARLLGREARPLVPMKANFHRMASLMVLKAPDLPSILFETGYISNPTDAAFLDSEEGRERIAEAVRRAVEAHFARRMAAR</sequence>
<dbReference type="AlphaFoldDB" id="A0A1I5QNE0"/>
<name>A0A1I5QNE0_9SPHN</name>
<evidence type="ECO:0000259" key="5">
    <source>
        <dbReference type="SMART" id="SM00646"/>
    </source>
</evidence>
<dbReference type="EMBL" id="FOXP01000002">
    <property type="protein sequence ID" value="SFP47784.1"/>
    <property type="molecule type" value="Genomic_DNA"/>
</dbReference>
<dbReference type="OrthoDB" id="9806267at2"/>
<feature type="chain" id="PRO_5011436383" description="N-acetylmuramoyl-L-alanine amidase" evidence="4">
    <location>
        <begin position="36"/>
        <end position="413"/>
    </location>
</feature>
<evidence type="ECO:0000313" key="7">
    <source>
        <dbReference type="Proteomes" id="UP000199586"/>
    </source>
</evidence>
<keyword evidence="7" id="KW-1185">Reference proteome</keyword>
<dbReference type="STRING" id="634430.SAMN04488241_102177"/>
<evidence type="ECO:0000256" key="3">
    <source>
        <dbReference type="ARBA" id="ARBA00022801"/>
    </source>
</evidence>
<dbReference type="RefSeq" id="WP_093331243.1">
    <property type="nucleotide sequence ID" value="NZ_FOXP01000002.1"/>
</dbReference>
<evidence type="ECO:0000256" key="2">
    <source>
        <dbReference type="ARBA" id="ARBA00011901"/>
    </source>
</evidence>
<dbReference type="InterPro" id="IPR002508">
    <property type="entry name" value="MurNAc-LAA_cat"/>
</dbReference>
<evidence type="ECO:0000256" key="4">
    <source>
        <dbReference type="SAM" id="SignalP"/>
    </source>
</evidence>
<dbReference type="InterPro" id="IPR050695">
    <property type="entry name" value="N-acetylmuramoyl_amidase_3"/>
</dbReference>
<dbReference type="GO" id="GO:0009253">
    <property type="term" value="P:peptidoglycan catabolic process"/>
    <property type="evidence" value="ECO:0007669"/>
    <property type="project" value="InterPro"/>
</dbReference>
<dbReference type="Proteomes" id="UP000199586">
    <property type="component" value="Unassembled WGS sequence"/>
</dbReference>
<feature type="domain" description="MurNAc-LAA" evidence="5">
    <location>
        <begin position="249"/>
        <end position="403"/>
    </location>
</feature>
<dbReference type="Gene3D" id="3.40.630.40">
    <property type="entry name" value="Zn-dependent exopeptidases"/>
    <property type="match status" value="1"/>
</dbReference>
<evidence type="ECO:0000313" key="6">
    <source>
        <dbReference type="EMBL" id="SFP47784.1"/>
    </source>
</evidence>
<organism evidence="6 7">
    <name type="scientific">Sphingomonas rubra</name>
    <dbReference type="NCBI Taxonomy" id="634430"/>
    <lineage>
        <taxon>Bacteria</taxon>
        <taxon>Pseudomonadati</taxon>
        <taxon>Pseudomonadota</taxon>
        <taxon>Alphaproteobacteria</taxon>
        <taxon>Sphingomonadales</taxon>
        <taxon>Sphingomonadaceae</taxon>
        <taxon>Sphingomonas</taxon>
    </lineage>
</organism>
<dbReference type="PANTHER" id="PTHR30404:SF0">
    <property type="entry name" value="N-ACETYLMURAMOYL-L-ALANINE AMIDASE AMIC"/>
    <property type="match status" value="1"/>
</dbReference>
<gene>
    <name evidence="6" type="ORF">SAMN04488241_102177</name>
</gene>
<proteinExistence type="predicted"/>
<feature type="signal peptide" evidence="4">
    <location>
        <begin position="1"/>
        <end position="35"/>
    </location>
</feature>
<dbReference type="SUPFAM" id="SSF53187">
    <property type="entry name" value="Zn-dependent exopeptidases"/>
    <property type="match status" value="1"/>
</dbReference>
<dbReference type="SMART" id="SM00646">
    <property type="entry name" value="Ami_3"/>
    <property type="match status" value="1"/>
</dbReference>
<dbReference type="Pfam" id="PF01520">
    <property type="entry name" value="Amidase_3"/>
    <property type="match status" value="1"/>
</dbReference>
<accession>A0A1I5QNE0</accession>
<dbReference type="PANTHER" id="PTHR30404">
    <property type="entry name" value="N-ACETYLMURAMOYL-L-ALANINE AMIDASE"/>
    <property type="match status" value="1"/>
</dbReference>
<keyword evidence="3" id="KW-0378">Hydrolase</keyword>
<protein>
    <recommendedName>
        <fullName evidence="2">N-acetylmuramoyl-L-alanine amidase</fullName>
        <ecNumber evidence="2">3.5.1.28</ecNumber>
    </recommendedName>
</protein>